<feature type="region of interest" description="Disordered" evidence="1">
    <location>
        <begin position="239"/>
        <end position="292"/>
    </location>
</feature>
<dbReference type="RefSeq" id="WP_348788467.1">
    <property type="nucleotide sequence ID" value="NZ_CP157390.1"/>
</dbReference>
<name>A0AAU7GBC2_9MICO</name>
<dbReference type="EMBL" id="CP157390">
    <property type="protein sequence ID" value="XBM48517.1"/>
    <property type="molecule type" value="Genomic_DNA"/>
</dbReference>
<accession>A0AAU7GBC2</accession>
<organism evidence="2">
    <name type="scientific">Leifsonia sp. NPDC080035</name>
    <dbReference type="NCBI Taxonomy" id="3143936"/>
    <lineage>
        <taxon>Bacteria</taxon>
        <taxon>Bacillati</taxon>
        <taxon>Actinomycetota</taxon>
        <taxon>Actinomycetes</taxon>
        <taxon>Micrococcales</taxon>
        <taxon>Microbacteriaceae</taxon>
        <taxon>Leifsonia</taxon>
    </lineage>
</organism>
<evidence type="ECO:0000256" key="1">
    <source>
        <dbReference type="SAM" id="MobiDB-lite"/>
    </source>
</evidence>
<feature type="region of interest" description="Disordered" evidence="1">
    <location>
        <begin position="299"/>
        <end position="318"/>
    </location>
</feature>
<sequence>MCNTRPGLRCQTHTIPYYQKSKAKYERIKNTPESQRKAGELEKAKEEFFANQKAFDLLAVETGYAERKNYEEYQEKILQGYEPTPDERRGYARRQLLIARYVELSDATRQERADSAELRERLANFDALRREAHAAHDIGLFLRSTAAAQKDPSYTQKLVAALKAVIGRLMETPLSRGTETPYSFSMLVHDALGMGEALRLPHRWSTTVAMFDYLQSQPQSNGGRPLQEHEQLIYGYAKASQSPEDEHTTLPSIQDEERAFDQAQADKKARKEERATKRSKSRVVEIKKNDDMERQLKAMAAQGESAGTPRNSELKLLPPLPPLPPVLVPPKSTPPPSGISLPTGVIWE</sequence>
<feature type="compositionally biased region" description="Pro residues" evidence="1">
    <location>
        <begin position="325"/>
        <end position="337"/>
    </location>
</feature>
<dbReference type="AlphaFoldDB" id="A0AAU7GBC2"/>
<proteinExistence type="predicted"/>
<feature type="compositionally biased region" description="Basic and acidic residues" evidence="1">
    <location>
        <begin position="255"/>
        <end position="292"/>
    </location>
</feature>
<protein>
    <submittedName>
        <fullName evidence="2">Uncharacterized protein</fullName>
    </submittedName>
</protein>
<feature type="region of interest" description="Disordered" evidence="1">
    <location>
        <begin position="325"/>
        <end position="348"/>
    </location>
</feature>
<gene>
    <name evidence="2" type="ORF">AAME72_01350</name>
</gene>
<reference evidence="2" key="1">
    <citation type="submission" date="2024-05" db="EMBL/GenBank/DDBJ databases">
        <title>The Natural Products Discovery Center: Release of the First 8490 Sequenced Strains for Exploring Actinobacteria Biosynthetic Diversity.</title>
        <authorList>
            <person name="Kalkreuter E."/>
            <person name="Kautsar S.A."/>
            <person name="Yang D."/>
            <person name="Bader C.D."/>
            <person name="Teijaro C.N."/>
            <person name="Fluegel L."/>
            <person name="Davis C.M."/>
            <person name="Simpson J.R."/>
            <person name="Lauterbach L."/>
            <person name="Steele A.D."/>
            <person name="Gui C."/>
            <person name="Meng S."/>
            <person name="Li G."/>
            <person name="Viehrig K."/>
            <person name="Ye F."/>
            <person name="Su P."/>
            <person name="Kiefer A.F."/>
            <person name="Nichols A."/>
            <person name="Cepeda A.J."/>
            <person name="Yan W."/>
            <person name="Fan B."/>
            <person name="Jiang Y."/>
            <person name="Adhikari A."/>
            <person name="Zheng C.-J."/>
            <person name="Schuster L."/>
            <person name="Cowan T.M."/>
            <person name="Smanski M.J."/>
            <person name="Chevrette M.G."/>
            <person name="de Carvalho L.P.S."/>
            <person name="Shen B."/>
        </authorList>
    </citation>
    <scope>NUCLEOTIDE SEQUENCE</scope>
    <source>
        <strain evidence="2">NPDC080035</strain>
    </source>
</reference>
<evidence type="ECO:0000313" key="2">
    <source>
        <dbReference type="EMBL" id="XBM48517.1"/>
    </source>
</evidence>